<dbReference type="Pfam" id="PF16363">
    <property type="entry name" value="GDP_Man_Dehyd"/>
    <property type="match status" value="1"/>
</dbReference>
<proteinExistence type="predicted"/>
<dbReference type="InterPro" id="IPR016040">
    <property type="entry name" value="NAD(P)-bd_dom"/>
</dbReference>
<protein>
    <submittedName>
        <fullName evidence="2">Nucleoside-diphosphate-sugar epimerase</fullName>
    </submittedName>
</protein>
<gene>
    <name evidence="2" type="ORF">UR38_C0001G0122</name>
</gene>
<sequence length="319" mass="36678">MRILITGGAGFIGSHLVKRLLLENHKIVVIDNFDPFYSIEDKKENIKVFKRDKNFKLFNVDITDRKKIANIFLKHKFDQVIHLAAKAGVRPSIEDPVAYFKTNIEGTLTLLEACKDIKLKNFIFISSSSVYGERPKVPFSEDDKAENPISPYGLTKLSGEKLLKIYSNLYSIPSTAIRLFTVYGPRQRPDLAIRKFIDKIYNANEIEMFGDGSTMRDYTYVDDIVDGIVKCVYQPFKFEVINLGNSSPIKLSELIKIIEKSLSKKAIIIKKPNQIGDVSRTYANIRKAKKLLNWKPNFKFEKGISMMIKWYLIKYAKKD</sequence>
<evidence type="ECO:0000313" key="3">
    <source>
        <dbReference type="Proteomes" id="UP000033995"/>
    </source>
</evidence>
<comment type="caution">
    <text evidence="2">The sequence shown here is derived from an EMBL/GenBank/DDBJ whole genome shotgun (WGS) entry which is preliminary data.</text>
</comment>
<dbReference type="EMBL" id="LBOZ01000001">
    <property type="protein sequence ID" value="KKP48326.1"/>
    <property type="molecule type" value="Genomic_DNA"/>
</dbReference>
<dbReference type="Proteomes" id="UP000033995">
    <property type="component" value="Unassembled WGS sequence"/>
</dbReference>
<reference evidence="2 3" key="1">
    <citation type="journal article" date="2015" name="Nature">
        <title>rRNA introns, odd ribosomes, and small enigmatic genomes across a large radiation of phyla.</title>
        <authorList>
            <person name="Brown C.T."/>
            <person name="Hug L.A."/>
            <person name="Thomas B.C."/>
            <person name="Sharon I."/>
            <person name="Castelle C.J."/>
            <person name="Singh A."/>
            <person name="Wilkins M.J."/>
            <person name="Williams K.H."/>
            <person name="Banfield J.F."/>
        </authorList>
    </citation>
    <scope>NUCLEOTIDE SEQUENCE [LARGE SCALE GENOMIC DNA]</scope>
</reference>
<dbReference type="PRINTS" id="PR01713">
    <property type="entry name" value="NUCEPIMERASE"/>
</dbReference>
<dbReference type="SUPFAM" id="SSF51735">
    <property type="entry name" value="NAD(P)-binding Rossmann-fold domains"/>
    <property type="match status" value="1"/>
</dbReference>
<dbReference type="Gene3D" id="3.40.50.720">
    <property type="entry name" value="NAD(P)-binding Rossmann-like Domain"/>
    <property type="match status" value="1"/>
</dbReference>
<evidence type="ECO:0000313" key="2">
    <source>
        <dbReference type="EMBL" id="KKP48326.1"/>
    </source>
</evidence>
<dbReference type="InterPro" id="IPR036291">
    <property type="entry name" value="NAD(P)-bd_dom_sf"/>
</dbReference>
<dbReference type="PATRIC" id="fig|1618561.3.peg.121"/>
<evidence type="ECO:0000259" key="1">
    <source>
        <dbReference type="Pfam" id="PF16363"/>
    </source>
</evidence>
<accession>A0A0G0AAK7</accession>
<dbReference type="PANTHER" id="PTHR43000">
    <property type="entry name" value="DTDP-D-GLUCOSE 4,6-DEHYDRATASE-RELATED"/>
    <property type="match status" value="1"/>
</dbReference>
<name>A0A0G0AAK7_9BACT</name>
<feature type="domain" description="NAD(P)-binding" evidence="1">
    <location>
        <begin position="4"/>
        <end position="307"/>
    </location>
</feature>
<dbReference type="AlphaFoldDB" id="A0A0G0AAK7"/>
<organism evidence="2 3">
    <name type="scientific">Candidatus Woesebacteria bacterium GW2011_GWA2_33_28</name>
    <dbReference type="NCBI Taxonomy" id="1618561"/>
    <lineage>
        <taxon>Bacteria</taxon>
        <taxon>Candidatus Woeseibacteriota</taxon>
    </lineage>
</organism>